<dbReference type="PANTHER" id="PTHR34098">
    <property type="entry name" value="F-BOX ONLY PROTEIN 47"/>
    <property type="match status" value="1"/>
</dbReference>
<feature type="non-terminal residue" evidence="1">
    <location>
        <position position="53"/>
    </location>
</feature>
<dbReference type="Proteomes" id="UP000335636">
    <property type="component" value="Unassembled WGS sequence"/>
</dbReference>
<organism evidence="1 2">
    <name type="scientific">Marmota monax</name>
    <name type="common">Woodchuck</name>
    <dbReference type="NCBI Taxonomy" id="9995"/>
    <lineage>
        <taxon>Eukaryota</taxon>
        <taxon>Metazoa</taxon>
        <taxon>Chordata</taxon>
        <taxon>Craniata</taxon>
        <taxon>Vertebrata</taxon>
        <taxon>Euteleostomi</taxon>
        <taxon>Mammalia</taxon>
        <taxon>Eutheria</taxon>
        <taxon>Euarchontoglires</taxon>
        <taxon>Glires</taxon>
        <taxon>Rodentia</taxon>
        <taxon>Sciuromorpha</taxon>
        <taxon>Sciuridae</taxon>
        <taxon>Xerinae</taxon>
        <taxon>Marmotini</taxon>
        <taxon>Marmota</taxon>
    </lineage>
</organism>
<sequence length="53" mass="6114">VCEKELYCMDWAVKMMQKVCKVFSTPVERNNFLQSVANAFACVTMEMLQSIMS</sequence>
<reference evidence="1" key="1">
    <citation type="submission" date="2019-04" db="EMBL/GenBank/DDBJ databases">
        <authorList>
            <person name="Alioto T."/>
            <person name="Alioto T."/>
        </authorList>
    </citation>
    <scope>NUCLEOTIDE SEQUENCE [LARGE SCALE GENOMIC DNA]</scope>
</reference>
<feature type="non-terminal residue" evidence="1">
    <location>
        <position position="1"/>
    </location>
</feature>
<dbReference type="PANTHER" id="PTHR34098:SF1">
    <property type="entry name" value="F-BOX ONLY PROTEIN 47"/>
    <property type="match status" value="1"/>
</dbReference>
<gene>
    <name evidence="1" type="ORF">MONAX_5E032327</name>
</gene>
<accession>A0A5E4AD96</accession>
<dbReference type="AlphaFoldDB" id="A0A5E4AD96"/>
<proteinExistence type="predicted"/>
<comment type="caution">
    <text evidence="1">The sequence shown here is derived from an EMBL/GenBank/DDBJ whole genome shotgun (WGS) entry which is preliminary data.</text>
</comment>
<dbReference type="EMBL" id="CABDUW010000049">
    <property type="protein sequence ID" value="VTJ55303.1"/>
    <property type="molecule type" value="Genomic_DNA"/>
</dbReference>
<dbReference type="InterPro" id="IPR038946">
    <property type="entry name" value="FBXO47"/>
</dbReference>
<keyword evidence="2" id="KW-1185">Reference proteome</keyword>
<evidence type="ECO:0000313" key="2">
    <source>
        <dbReference type="Proteomes" id="UP000335636"/>
    </source>
</evidence>
<name>A0A5E4AD96_MARMO</name>
<evidence type="ECO:0000313" key="1">
    <source>
        <dbReference type="EMBL" id="VTJ55303.1"/>
    </source>
</evidence>
<protein>
    <submittedName>
        <fullName evidence="1">Uncharacterized protein</fullName>
    </submittedName>
</protein>